<evidence type="ECO:0000256" key="5">
    <source>
        <dbReference type="SAM" id="Phobius"/>
    </source>
</evidence>
<evidence type="ECO:0000256" key="1">
    <source>
        <dbReference type="ARBA" id="ARBA00004141"/>
    </source>
</evidence>
<keyword evidence="6" id="KW-1185">Reference proteome</keyword>
<organism evidence="6 7">
    <name type="scientific">Strongyloides venezuelensis</name>
    <name type="common">Threadworm</name>
    <dbReference type="NCBI Taxonomy" id="75913"/>
    <lineage>
        <taxon>Eukaryota</taxon>
        <taxon>Metazoa</taxon>
        <taxon>Ecdysozoa</taxon>
        <taxon>Nematoda</taxon>
        <taxon>Chromadorea</taxon>
        <taxon>Rhabditida</taxon>
        <taxon>Tylenchina</taxon>
        <taxon>Panagrolaimomorpha</taxon>
        <taxon>Strongyloidoidea</taxon>
        <taxon>Strongyloididae</taxon>
        <taxon>Strongyloides</taxon>
    </lineage>
</organism>
<feature type="transmembrane region" description="Helical" evidence="5">
    <location>
        <begin position="189"/>
        <end position="208"/>
    </location>
</feature>
<evidence type="ECO:0000256" key="4">
    <source>
        <dbReference type="ARBA" id="ARBA00023136"/>
    </source>
</evidence>
<feature type="transmembrane region" description="Helical" evidence="5">
    <location>
        <begin position="289"/>
        <end position="307"/>
    </location>
</feature>
<dbReference type="GO" id="GO:0016020">
    <property type="term" value="C:membrane"/>
    <property type="evidence" value="ECO:0007669"/>
    <property type="project" value="UniProtKB-SubCell"/>
</dbReference>
<evidence type="ECO:0000313" key="6">
    <source>
        <dbReference type="Proteomes" id="UP000035680"/>
    </source>
</evidence>
<feature type="transmembrane region" description="Helical" evidence="5">
    <location>
        <begin position="263"/>
        <end position="282"/>
    </location>
</feature>
<protein>
    <submittedName>
        <fullName evidence="7">Rhomboid-like protein</fullName>
    </submittedName>
</protein>
<reference evidence="6" key="1">
    <citation type="submission" date="2014-07" db="EMBL/GenBank/DDBJ databases">
        <authorList>
            <person name="Martin A.A"/>
            <person name="De Silva N."/>
        </authorList>
    </citation>
    <scope>NUCLEOTIDE SEQUENCE</scope>
</reference>
<evidence type="ECO:0000256" key="3">
    <source>
        <dbReference type="ARBA" id="ARBA00022989"/>
    </source>
</evidence>
<evidence type="ECO:0000313" key="7">
    <source>
        <dbReference type="WBParaSite" id="SVE_0055200.1"/>
    </source>
</evidence>
<dbReference type="Gene3D" id="1.20.1540.10">
    <property type="entry name" value="Rhomboid-like"/>
    <property type="match status" value="1"/>
</dbReference>
<dbReference type="Proteomes" id="UP000035680">
    <property type="component" value="Unassembled WGS sequence"/>
</dbReference>
<evidence type="ECO:0000256" key="2">
    <source>
        <dbReference type="ARBA" id="ARBA00022692"/>
    </source>
</evidence>
<accession>A0A0K0EVK2</accession>
<feature type="transmembrane region" description="Helical" evidence="5">
    <location>
        <begin position="214"/>
        <end position="232"/>
    </location>
</feature>
<sequence>MSLTTEVIEKMKYIDEDPYDVRVKKAVMKEKVNFRKMYSDKLKKLYVIFKEYERTGFDEIDADDVKEALVDPNFVNILITGFSPTAPSMLMERVLKNDKPLTFEEFSEIVLESRRISYDIAQQKHINDYLLDDNIYKKYYYYNYKVEEKKVITKEEIINSCIFFFIYTALMILSYEIDRYTKYKYISNYGELQYYNFIPTMFLTYIFVHKSRMLLLLNIFHFSCVYMTIQYYFKTEITYIIIIIISSVIYGSVIHLFEETNLYGSQNCIIGLISLLFVNIIFNNRKSNETQIVPILLCIIFLLPMVLNPSASSVGGIIGGFCSSILIILKKKLIYIPNDLNICHI</sequence>
<reference evidence="7" key="2">
    <citation type="submission" date="2015-08" db="UniProtKB">
        <authorList>
            <consortium name="WormBaseParasite"/>
        </authorList>
    </citation>
    <scope>IDENTIFICATION</scope>
</reference>
<feature type="transmembrane region" description="Helical" evidence="5">
    <location>
        <begin position="157"/>
        <end position="177"/>
    </location>
</feature>
<dbReference type="InterPro" id="IPR035952">
    <property type="entry name" value="Rhomboid-like_sf"/>
</dbReference>
<keyword evidence="3 5" id="KW-1133">Transmembrane helix</keyword>
<feature type="transmembrane region" description="Helical" evidence="5">
    <location>
        <begin position="239"/>
        <end position="257"/>
    </location>
</feature>
<proteinExistence type="predicted"/>
<dbReference type="SUPFAM" id="SSF144091">
    <property type="entry name" value="Rhomboid-like"/>
    <property type="match status" value="1"/>
</dbReference>
<comment type="subcellular location">
    <subcellularLocation>
        <location evidence="1">Membrane</location>
        <topology evidence="1">Multi-pass membrane protein</topology>
    </subcellularLocation>
</comment>
<dbReference type="WBParaSite" id="SVE_0055200.1">
    <property type="protein sequence ID" value="SVE_0055200.1"/>
    <property type="gene ID" value="SVE_0055200"/>
</dbReference>
<keyword evidence="2 5" id="KW-0812">Transmembrane</keyword>
<name>A0A0K0EVK2_STRVS</name>
<keyword evidence="4 5" id="KW-0472">Membrane</keyword>
<dbReference type="AlphaFoldDB" id="A0A0K0EVK2"/>